<organism evidence="9 10">
    <name type="scientific">Candidatus Tenderia electrophaga</name>
    <dbReference type="NCBI Taxonomy" id="1748243"/>
    <lineage>
        <taxon>Bacteria</taxon>
        <taxon>Pseudomonadati</taxon>
        <taxon>Pseudomonadota</taxon>
        <taxon>Gammaproteobacteria</taxon>
        <taxon>Candidatus Tenderiales</taxon>
        <taxon>Candidatus Tenderiaceae</taxon>
        <taxon>Candidatus Tenderia</taxon>
    </lineage>
</organism>
<dbReference type="EC" id="3.5.1.19" evidence="6"/>
<dbReference type="KEGG" id="tee:Tel_12835"/>
<evidence type="ECO:0000256" key="1">
    <source>
        <dbReference type="ARBA" id="ARBA00006336"/>
    </source>
</evidence>
<dbReference type="InterPro" id="IPR036380">
    <property type="entry name" value="Isochorismatase-like_sf"/>
</dbReference>
<keyword evidence="10" id="KW-1185">Reference proteome</keyword>
<evidence type="ECO:0000256" key="7">
    <source>
        <dbReference type="ARBA" id="ARBA00043224"/>
    </source>
</evidence>
<dbReference type="Pfam" id="PF00857">
    <property type="entry name" value="Isochorismatase"/>
    <property type="match status" value="1"/>
</dbReference>
<keyword evidence="3" id="KW-0479">Metal-binding</keyword>
<evidence type="ECO:0000256" key="5">
    <source>
        <dbReference type="ARBA" id="ARBA00037900"/>
    </source>
</evidence>
<evidence type="ECO:0000259" key="8">
    <source>
        <dbReference type="Pfam" id="PF00857"/>
    </source>
</evidence>
<dbReference type="NCBIfam" id="NF008623">
    <property type="entry name" value="PRK11609.1"/>
    <property type="match status" value="1"/>
</dbReference>
<dbReference type="GO" id="GO:0019363">
    <property type="term" value="P:pyridine nucleotide biosynthetic process"/>
    <property type="evidence" value="ECO:0007669"/>
    <property type="project" value="UniProtKB-KW"/>
</dbReference>
<comment type="similarity">
    <text evidence="1">Belongs to the isochorismatase family.</text>
</comment>
<dbReference type="STRING" id="1748243.Tel_12835"/>
<dbReference type="PANTHER" id="PTHR11080:SF2">
    <property type="entry name" value="LD05707P"/>
    <property type="match status" value="1"/>
</dbReference>
<gene>
    <name evidence="9" type="ORF">Tel_12835</name>
</gene>
<dbReference type="EMBL" id="CP013099">
    <property type="protein sequence ID" value="ALP53950.1"/>
    <property type="molecule type" value="Genomic_DNA"/>
</dbReference>
<evidence type="ECO:0000313" key="9">
    <source>
        <dbReference type="EMBL" id="ALP53950.1"/>
    </source>
</evidence>
<name>A0A0S2TFN0_9GAMM</name>
<dbReference type="InterPro" id="IPR000868">
    <property type="entry name" value="Isochorismatase-like_dom"/>
</dbReference>
<reference evidence="9" key="1">
    <citation type="submission" date="2015-10" db="EMBL/GenBank/DDBJ databases">
        <title>Description of Candidatus Tenderia electrophaga gen. nov, sp. nov., an Uncultivated Electroautotroph from a Biocathode Enrichment.</title>
        <authorList>
            <person name="Eddie B.J."/>
            <person name="Malanoski A.P."/>
            <person name="Wang Z."/>
            <person name="Hall R.J."/>
            <person name="Oh S.D."/>
            <person name="Heiner C."/>
            <person name="Lin B."/>
            <person name="Strycharz-Glaven S.M."/>
        </authorList>
    </citation>
    <scope>NUCLEOTIDE SEQUENCE [LARGE SCALE GENOMIC DNA]</scope>
    <source>
        <strain evidence="9">NRL1</strain>
    </source>
</reference>
<sequence length="224" mass="24850">MQRAPVRTQEVHMASKHRSVLLLIDIQPDFMPGGGLAVEQGDQIVAPVKVLMESGRFEYCVATQDWHPADHVSFASHHPDAQPMDSIDLYGHAQTLWPDHCVQGTRGAQLHEGLALNRIEAIIRKGTDPAVDSYSGFRNNWNPEGKRPATGLAGYLHERGIEDVYVCGLARDICAKFSAIDAADAGFNTYFLWDLTRAVDPSVDDELRQELSEANVRIMNSDQI</sequence>
<evidence type="ECO:0000256" key="2">
    <source>
        <dbReference type="ARBA" id="ARBA00022642"/>
    </source>
</evidence>
<comment type="pathway">
    <text evidence="5">Cofactor biosynthesis; nicotinate biosynthesis; nicotinate from nicotinamide: step 1/1.</text>
</comment>
<accession>A0A0S2TFN0</accession>
<dbReference type="InterPro" id="IPR052347">
    <property type="entry name" value="Isochorismatase_Nicotinamidase"/>
</dbReference>
<evidence type="ECO:0000313" key="10">
    <source>
        <dbReference type="Proteomes" id="UP000055136"/>
    </source>
</evidence>
<keyword evidence="2" id="KW-0662">Pyridine nucleotide biosynthesis</keyword>
<feature type="domain" description="Isochorismatase-like" evidence="8">
    <location>
        <begin position="19"/>
        <end position="220"/>
    </location>
</feature>
<evidence type="ECO:0000256" key="6">
    <source>
        <dbReference type="ARBA" id="ARBA00039017"/>
    </source>
</evidence>
<evidence type="ECO:0000256" key="3">
    <source>
        <dbReference type="ARBA" id="ARBA00022723"/>
    </source>
</evidence>
<evidence type="ECO:0000256" key="4">
    <source>
        <dbReference type="ARBA" id="ARBA00022801"/>
    </source>
</evidence>
<dbReference type="Gene3D" id="3.40.50.850">
    <property type="entry name" value="Isochorismatase-like"/>
    <property type="match status" value="1"/>
</dbReference>
<proteinExistence type="inferred from homology"/>
<dbReference type="GO" id="GO:0046872">
    <property type="term" value="F:metal ion binding"/>
    <property type="evidence" value="ECO:0007669"/>
    <property type="project" value="UniProtKB-KW"/>
</dbReference>
<keyword evidence="4" id="KW-0378">Hydrolase</keyword>
<dbReference type="Proteomes" id="UP000055136">
    <property type="component" value="Chromosome"/>
</dbReference>
<dbReference type="SUPFAM" id="SSF52499">
    <property type="entry name" value="Isochorismatase-like hydrolases"/>
    <property type="match status" value="1"/>
</dbReference>
<dbReference type="CDD" id="cd01011">
    <property type="entry name" value="nicotinamidase"/>
    <property type="match status" value="1"/>
</dbReference>
<protein>
    <recommendedName>
        <fullName evidence="6">nicotinamidase</fullName>
        <ecNumber evidence="6">3.5.1.19</ecNumber>
    </recommendedName>
    <alternativeName>
        <fullName evidence="7">Nicotinamide deamidase</fullName>
    </alternativeName>
</protein>
<dbReference type="PANTHER" id="PTHR11080">
    <property type="entry name" value="PYRAZINAMIDASE/NICOTINAMIDASE"/>
    <property type="match status" value="1"/>
</dbReference>
<dbReference type="GO" id="GO:0008936">
    <property type="term" value="F:nicotinamidase activity"/>
    <property type="evidence" value="ECO:0007669"/>
    <property type="project" value="UniProtKB-EC"/>
</dbReference>
<dbReference type="AlphaFoldDB" id="A0A0S2TFN0"/>